<reference evidence="3" key="1">
    <citation type="submission" date="2016-10" db="EMBL/GenBank/DDBJ databases">
        <title>Sequence of Gallionella enrichment culture.</title>
        <authorList>
            <person name="Poehlein A."/>
            <person name="Muehling M."/>
            <person name="Daniel R."/>
        </authorList>
    </citation>
    <scope>NUCLEOTIDE SEQUENCE</scope>
</reference>
<accession>A0A1J5R9X0</accession>
<keyword evidence="3" id="KW-0238">DNA-binding</keyword>
<feature type="domain" description="Rv2175c C-terminal" evidence="1">
    <location>
        <begin position="89"/>
        <end position="139"/>
    </location>
</feature>
<sequence length="142" mass="15104">MSSDSIDAQQSLDGLVGAWLTVPDVAERLGIDAGKVRRLIQERKLLAVRRGEPPVQSVPADFLVPEHLANPANVQTPQSGASLSAILSSLAGTLSILGDVGFSDAGAIRWLFTPDDALQATPLAALRTGRKTEVRRRAQLEL</sequence>
<gene>
    <name evidence="3" type="ORF">GALL_252020</name>
</gene>
<dbReference type="GO" id="GO:0003677">
    <property type="term" value="F:DNA binding"/>
    <property type="evidence" value="ECO:0007669"/>
    <property type="project" value="UniProtKB-KW"/>
</dbReference>
<name>A0A1J5R9X0_9ZZZZ</name>
<comment type="caution">
    <text evidence="3">The sequence shown here is derived from an EMBL/GenBank/DDBJ whole genome shotgun (WGS) entry which is preliminary data.</text>
</comment>
<dbReference type="AlphaFoldDB" id="A0A1J5R9X0"/>
<protein>
    <submittedName>
        <fullName evidence="3">DNA-binding proteinc</fullName>
    </submittedName>
</protein>
<dbReference type="EMBL" id="MLJW01000221">
    <property type="protein sequence ID" value="OIQ92838.1"/>
    <property type="molecule type" value="Genomic_DNA"/>
</dbReference>
<dbReference type="Pfam" id="PF21531">
    <property type="entry name" value="Rv2175c_wHTH"/>
    <property type="match status" value="1"/>
</dbReference>
<evidence type="ECO:0000313" key="3">
    <source>
        <dbReference type="EMBL" id="OIQ92838.1"/>
    </source>
</evidence>
<evidence type="ECO:0000259" key="1">
    <source>
        <dbReference type="Pfam" id="PF18367"/>
    </source>
</evidence>
<proteinExistence type="predicted"/>
<evidence type="ECO:0000259" key="2">
    <source>
        <dbReference type="Pfam" id="PF21531"/>
    </source>
</evidence>
<dbReference type="InterPro" id="IPR041098">
    <property type="entry name" value="Rv2175c_C"/>
</dbReference>
<organism evidence="3">
    <name type="scientific">mine drainage metagenome</name>
    <dbReference type="NCBI Taxonomy" id="410659"/>
    <lineage>
        <taxon>unclassified sequences</taxon>
        <taxon>metagenomes</taxon>
        <taxon>ecological metagenomes</taxon>
    </lineage>
</organism>
<dbReference type="InterPro" id="IPR048576">
    <property type="entry name" value="Rv2175c_wHTH"/>
</dbReference>
<dbReference type="Pfam" id="PF18367">
    <property type="entry name" value="Rv2175c_C"/>
    <property type="match status" value="1"/>
</dbReference>
<feature type="domain" description="DNA-binding protein Rv2175c wHTH" evidence="2">
    <location>
        <begin position="18"/>
        <end position="63"/>
    </location>
</feature>